<dbReference type="AlphaFoldDB" id="D2VPY2"/>
<evidence type="ECO:0000313" key="7">
    <source>
        <dbReference type="EMBL" id="EFC41084.1"/>
    </source>
</evidence>
<dbReference type="InterPro" id="IPR001017">
    <property type="entry name" value="DH_E1"/>
</dbReference>
<dbReference type="InParanoid" id="D2VPY2"/>
<dbReference type="SUPFAM" id="SSF52518">
    <property type="entry name" value="Thiamin diphosphate-binding fold (THDP-binding)"/>
    <property type="match status" value="2"/>
</dbReference>
<evidence type="ECO:0000256" key="5">
    <source>
        <dbReference type="SAM" id="MobiDB-lite"/>
    </source>
</evidence>
<dbReference type="OrthoDB" id="413077at2759"/>
<name>D2VPY2_NAEGR</name>
<evidence type="ECO:0000256" key="2">
    <source>
        <dbReference type="ARBA" id="ARBA00006936"/>
    </source>
</evidence>
<dbReference type="SMART" id="SM00861">
    <property type="entry name" value="Transket_pyr"/>
    <property type="match status" value="1"/>
</dbReference>
<keyword evidence="3" id="KW-0560">Oxidoreductase</keyword>
<sequence>MYRHAARSTTSKAVKQATTGSGLKFSSSSTFQHSTSHQLLQQEFIATAMRCYASSSAVSKDELLCRVHSMVRAYRNYGHLEANIDPLGLNVPKKGTTIELNPGVYHLKDIESLGTTPVDIDGIVHIGEKTIPKKQATIPEIVDHLRDVYCGNIAAQFSHLETTKEQMWLSKQLESLQADHMTNEEQKRAMSLMVESEAFDHFMAKKFPSVKRYGLEGCESMIYAMDVVFEELANSDISDIILGMPHRGRLNLLTGLLNFPTRALFHKVKGYSEFPEELVATGDVLSHLGVSTELDYHNKKVQLHLLNNPSHLEAINPVALGKTRAKQSHGSNAACILMHGDASFAGQGIVAETFTLSRLPLFRTGGTIHIILNNQIGFTTSPTLSRSTRYSGDVGKMVGCPILAVNAEDVEAVKKVMSISAKYRNKFAKDIIVELVGYRRHGHNELDEPAFTQPKMYQVIRKKPTFPATYTEDLIGKNIVTTEEVQQIKDKCNQYLDAEFKAVEGYKPEKRYFLGDWHNIIQASDFSKLSLPMTGYNIDRLKEIAIFSVKIPEGFNVHKHLEKHHIGSRLQALQKDNKDVNVDWATAEVMAFGSLLDEGYTVRLSGQDVIRGTFNQRHLEFVDQESEKRVLPLLDAIPGARGRFELAQSPLSEFAVMGFEYGYTIDNPNNFSVNEMQFGDFFNGAQIIIDTFINSGEDKWCLCSGMTLLLPHGYDGAGPEHSSGRIERFLQLCDSDINTDELVQKRVNMCVVNCTTPANYFHVLRRQMKRKFRKPLVVFSPKTLLKKKECVSNLSEFDEGTIFQRVLTDDYKHANITKVKKVLFCSGKIYYDLFEERAKKNMENEVMIIRLEQLSPFPFEQLYQVMDKWDKEWMKTVNWTWIQEEHENMGAYTYVAPRLNKAINTVVHGDNRYNLIKYIGRNAASAPATGLKYDHLKEIESIMTAAFKL</sequence>
<dbReference type="InterPro" id="IPR029061">
    <property type="entry name" value="THDP-binding"/>
</dbReference>
<dbReference type="InterPro" id="IPR042179">
    <property type="entry name" value="KGD_C_sf"/>
</dbReference>
<evidence type="ECO:0000313" key="8">
    <source>
        <dbReference type="Proteomes" id="UP000006671"/>
    </source>
</evidence>
<protein>
    <submittedName>
        <fullName evidence="7">Oxoglutarate dehydrogenase</fullName>
    </submittedName>
</protein>
<keyword evidence="4" id="KW-0786">Thiamine pyrophosphate</keyword>
<feature type="compositionally biased region" description="Polar residues" evidence="5">
    <location>
        <begin position="7"/>
        <end position="21"/>
    </location>
</feature>
<dbReference type="eggNOG" id="KOG0451">
    <property type="taxonomic scope" value="Eukaryota"/>
</dbReference>
<evidence type="ECO:0000256" key="4">
    <source>
        <dbReference type="ARBA" id="ARBA00023052"/>
    </source>
</evidence>
<keyword evidence="8" id="KW-1185">Reference proteome</keyword>
<dbReference type="OMA" id="PAQYYHV"/>
<evidence type="ECO:0000259" key="6">
    <source>
        <dbReference type="SMART" id="SM00861"/>
    </source>
</evidence>
<accession>D2VPY2</accession>
<dbReference type="Proteomes" id="UP000006671">
    <property type="component" value="Unassembled WGS sequence"/>
</dbReference>
<dbReference type="EMBL" id="GG738888">
    <property type="protein sequence ID" value="EFC41084.1"/>
    <property type="molecule type" value="Genomic_DNA"/>
</dbReference>
<dbReference type="InterPro" id="IPR011603">
    <property type="entry name" value="2oxoglutarate_DH_E1"/>
</dbReference>
<feature type="region of interest" description="Disordered" evidence="5">
    <location>
        <begin position="1"/>
        <end position="29"/>
    </location>
</feature>
<dbReference type="KEGG" id="ngr:NAEGRDRAFT_80828"/>
<dbReference type="RefSeq" id="XP_002673828.1">
    <property type="nucleotide sequence ID" value="XM_002673782.1"/>
</dbReference>
<dbReference type="InterPro" id="IPR031717">
    <property type="entry name" value="ODO-1/KGD_C"/>
</dbReference>
<dbReference type="Pfam" id="PF02779">
    <property type="entry name" value="Transket_pyr"/>
    <property type="match status" value="1"/>
</dbReference>
<comment type="cofactor">
    <cofactor evidence="1">
        <name>thiamine diphosphate</name>
        <dbReference type="ChEBI" id="CHEBI:58937"/>
    </cofactor>
</comment>
<dbReference type="PANTHER" id="PTHR23152:SF4">
    <property type="entry name" value="2-OXOADIPATE DEHYDROGENASE COMPLEX COMPONENT E1"/>
    <property type="match status" value="1"/>
</dbReference>
<dbReference type="CDD" id="cd02016">
    <property type="entry name" value="TPP_E1_OGDC_like"/>
    <property type="match status" value="1"/>
</dbReference>
<dbReference type="Gene3D" id="3.40.50.970">
    <property type="match status" value="1"/>
</dbReference>
<evidence type="ECO:0000256" key="1">
    <source>
        <dbReference type="ARBA" id="ARBA00001964"/>
    </source>
</evidence>
<gene>
    <name evidence="7" type="ORF">NAEGRDRAFT_80828</name>
</gene>
<dbReference type="Pfam" id="PF00676">
    <property type="entry name" value="E1_dh"/>
    <property type="match status" value="1"/>
</dbReference>
<dbReference type="STRING" id="5762.D2VPY2"/>
<feature type="domain" description="Transketolase-like pyrimidine-binding" evidence="6">
    <location>
        <begin position="582"/>
        <end position="787"/>
    </location>
</feature>
<organism evidence="8">
    <name type="scientific">Naegleria gruberi</name>
    <name type="common">Amoeba</name>
    <dbReference type="NCBI Taxonomy" id="5762"/>
    <lineage>
        <taxon>Eukaryota</taxon>
        <taxon>Discoba</taxon>
        <taxon>Heterolobosea</taxon>
        <taxon>Tetramitia</taxon>
        <taxon>Eutetramitia</taxon>
        <taxon>Vahlkampfiidae</taxon>
        <taxon>Naegleria</taxon>
    </lineage>
</organism>
<dbReference type="VEuPathDB" id="AmoebaDB:NAEGRDRAFT_80828"/>
<comment type="similarity">
    <text evidence="2">Belongs to the alpha-ketoglutarate dehydrogenase family.</text>
</comment>
<dbReference type="PIRSF" id="PIRSF000157">
    <property type="entry name" value="Oxoglu_dh_E1"/>
    <property type="match status" value="1"/>
</dbReference>
<dbReference type="Gene3D" id="3.40.50.12470">
    <property type="match status" value="1"/>
</dbReference>
<dbReference type="InterPro" id="IPR005475">
    <property type="entry name" value="Transketolase-like_Pyr-bd"/>
</dbReference>
<proteinExistence type="inferred from homology"/>
<dbReference type="PANTHER" id="PTHR23152">
    <property type="entry name" value="2-OXOGLUTARATE DEHYDROGENASE"/>
    <property type="match status" value="1"/>
</dbReference>
<dbReference type="GO" id="GO:0030976">
    <property type="term" value="F:thiamine pyrophosphate binding"/>
    <property type="evidence" value="ECO:0007669"/>
    <property type="project" value="InterPro"/>
</dbReference>
<dbReference type="NCBIfam" id="NF006914">
    <property type="entry name" value="PRK09404.1"/>
    <property type="match status" value="1"/>
</dbReference>
<dbReference type="NCBIfam" id="NF008907">
    <property type="entry name" value="PRK12270.1"/>
    <property type="match status" value="1"/>
</dbReference>
<dbReference type="Gene3D" id="1.10.287.1150">
    <property type="entry name" value="TPP helical domain"/>
    <property type="match status" value="1"/>
</dbReference>
<dbReference type="Gene3D" id="3.40.50.11610">
    <property type="entry name" value="Multifunctional 2-oxoglutarate metabolism enzyme, C-terminal domain"/>
    <property type="match status" value="1"/>
</dbReference>
<dbReference type="NCBIfam" id="TIGR00239">
    <property type="entry name" value="2oxo_dh_E1"/>
    <property type="match status" value="1"/>
</dbReference>
<evidence type="ECO:0000256" key="3">
    <source>
        <dbReference type="ARBA" id="ARBA00023002"/>
    </source>
</evidence>
<dbReference type="GeneID" id="8855954"/>
<reference evidence="7 8" key="1">
    <citation type="journal article" date="2010" name="Cell">
        <title>The genome of Naegleria gruberi illuminates early eukaryotic versatility.</title>
        <authorList>
            <person name="Fritz-Laylin L.K."/>
            <person name="Prochnik S.E."/>
            <person name="Ginger M.L."/>
            <person name="Dacks J.B."/>
            <person name="Carpenter M.L."/>
            <person name="Field M.C."/>
            <person name="Kuo A."/>
            <person name="Paredez A."/>
            <person name="Chapman J."/>
            <person name="Pham J."/>
            <person name="Shu S."/>
            <person name="Neupane R."/>
            <person name="Cipriano M."/>
            <person name="Mancuso J."/>
            <person name="Tu H."/>
            <person name="Salamov A."/>
            <person name="Lindquist E."/>
            <person name="Shapiro H."/>
            <person name="Lucas S."/>
            <person name="Grigoriev I.V."/>
            <person name="Cande W.Z."/>
            <person name="Fulton C."/>
            <person name="Rokhsar D.S."/>
            <person name="Dawson S.C."/>
        </authorList>
    </citation>
    <scope>NUCLEOTIDE SEQUENCE [LARGE SCALE GENOMIC DNA]</scope>
    <source>
        <strain evidence="7 8">NEG-M</strain>
    </source>
</reference>
<dbReference type="GO" id="GO:0016624">
    <property type="term" value="F:oxidoreductase activity, acting on the aldehyde or oxo group of donors, disulfide as acceptor"/>
    <property type="evidence" value="ECO:0007669"/>
    <property type="project" value="InterPro"/>
</dbReference>
<dbReference type="Pfam" id="PF16870">
    <property type="entry name" value="OxoGdeHyase_C"/>
    <property type="match status" value="1"/>
</dbReference>